<evidence type="ECO:0008006" key="6">
    <source>
        <dbReference type="Google" id="ProtNLM"/>
    </source>
</evidence>
<dbReference type="InterPro" id="IPR050557">
    <property type="entry name" value="RTX_toxin/Mannuronan_C5-epim"/>
</dbReference>
<dbReference type="SUPFAM" id="SSF51120">
    <property type="entry name" value="beta-Roll"/>
    <property type="match status" value="2"/>
</dbReference>
<proteinExistence type="predicted"/>
<dbReference type="PROSITE" id="PS00330">
    <property type="entry name" value="HEMOLYSIN_CALCIUM"/>
    <property type="match status" value="4"/>
</dbReference>
<dbReference type="PANTHER" id="PTHR38340">
    <property type="entry name" value="S-LAYER PROTEIN"/>
    <property type="match status" value="1"/>
</dbReference>
<evidence type="ECO:0000256" key="2">
    <source>
        <dbReference type="ARBA" id="ARBA00022525"/>
    </source>
</evidence>
<dbReference type="EMBL" id="JADJMH010000006">
    <property type="protein sequence ID" value="MBK7674870.1"/>
    <property type="molecule type" value="Genomic_DNA"/>
</dbReference>
<gene>
    <name evidence="4" type="ORF">IPJ27_08890</name>
</gene>
<protein>
    <recommendedName>
        <fullName evidence="6">Calcium-binding protein</fullName>
    </recommendedName>
</protein>
<comment type="subcellular location">
    <subcellularLocation>
        <location evidence="1">Secreted</location>
    </subcellularLocation>
</comment>
<evidence type="ECO:0000256" key="1">
    <source>
        <dbReference type="ARBA" id="ARBA00004613"/>
    </source>
</evidence>
<reference evidence="4 5" key="1">
    <citation type="submission" date="2020-10" db="EMBL/GenBank/DDBJ databases">
        <title>Connecting structure to function with the recovery of over 1000 high-quality activated sludge metagenome-assembled genomes encoding full-length rRNA genes using long-read sequencing.</title>
        <authorList>
            <person name="Singleton C.M."/>
            <person name="Petriglieri F."/>
            <person name="Kristensen J.M."/>
            <person name="Kirkegaard R.H."/>
            <person name="Michaelsen T.Y."/>
            <person name="Andersen M.H."/>
            <person name="Karst S.M."/>
            <person name="Dueholm M.S."/>
            <person name="Nielsen P.H."/>
            <person name="Albertsen M."/>
        </authorList>
    </citation>
    <scope>NUCLEOTIDE SEQUENCE [LARGE SCALE GENOMIC DNA]</scope>
    <source>
        <strain evidence="4">EsbW_18-Q3-R4-48_BATAC.285</strain>
    </source>
</reference>
<sequence>MVAAATTAWSAGLAMTFIRHRRRRRRRRSDPGRRRSRRHRSRQLHPHRRSRAAQLHRCRCLHRHRTRLNNRLTGGAGNDSLSGLAGNDTLIGGAGNDSLVGGLGDDLYLVTDAGDAVVEAAAGGVDRVDTDLASYTLTAEVEQLSYIGVGAFTGTGQGLNNTLTGGAGNDSLSGLAGNDTLIGNAGNDTLDGGQGTDSLVGGAGDDVYRLDVLGDTVSEAASAGTDRVELALSAGGHPDGQRRARDDCQRHAQRPSRR</sequence>
<evidence type="ECO:0000313" key="5">
    <source>
        <dbReference type="Proteomes" id="UP000697998"/>
    </source>
</evidence>
<dbReference type="InterPro" id="IPR001343">
    <property type="entry name" value="Hemolysn_Ca-bd"/>
</dbReference>
<dbReference type="Gene3D" id="2.150.10.10">
    <property type="entry name" value="Serralysin-like metalloprotease, C-terminal"/>
    <property type="match status" value="2"/>
</dbReference>
<feature type="compositionally biased region" description="Basic and acidic residues" evidence="3">
    <location>
        <begin position="239"/>
        <end position="250"/>
    </location>
</feature>
<comment type="caution">
    <text evidence="4">The sequence shown here is derived from an EMBL/GenBank/DDBJ whole genome shotgun (WGS) entry which is preliminary data.</text>
</comment>
<feature type="region of interest" description="Disordered" evidence="3">
    <location>
        <begin position="20"/>
        <end position="55"/>
    </location>
</feature>
<dbReference type="Pfam" id="PF00353">
    <property type="entry name" value="HemolysinCabind"/>
    <property type="match status" value="2"/>
</dbReference>
<dbReference type="PANTHER" id="PTHR38340:SF1">
    <property type="entry name" value="S-LAYER PROTEIN"/>
    <property type="match status" value="1"/>
</dbReference>
<dbReference type="InterPro" id="IPR011049">
    <property type="entry name" value="Serralysin-like_metalloprot_C"/>
</dbReference>
<keyword evidence="2" id="KW-0964">Secreted</keyword>
<accession>A0A935UGW5</accession>
<dbReference type="PRINTS" id="PR00313">
    <property type="entry name" value="CABNDNGRPT"/>
</dbReference>
<name>A0A935UGW5_9PROT</name>
<dbReference type="InterPro" id="IPR018511">
    <property type="entry name" value="Hemolysin-typ_Ca-bd_CS"/>
</dbReference>
<dbReference type="Proteomes" id="UP000697998">
    <property type="component" value="Unassembled WGS sequence"/>
</dbReference>
<feature type="region of interest" description="Disordered" evidence="3">
    <location>
        <begin position="232"/>
        <end position="258"/>
    </location>
</feature>
<evidence type="ECO:0000313" key="4">
    <source>
        <dbReference type="EMBL" id="MBK7674870.1"/>
    </source>
</evidence>
<evidence type="ECO:0000256" key="3">
    <source>
        <dbReference type="SAM" id="MobiDB-lite"/>
    </source>
</evidence>
<organism evidence="4 5">
    <name type="scientific">Candidatus Accumulibacter proximus</name>
    <dbReference type="NCBI Taxonomy" id="2954385"/>
    <lineage>
        <taxon>Bacteria</taxon>
        <taxon>Pseudomonadati</taxon>
        <taxon>Pseudomonadota</taxon>
        <taxon>Betaproteobacteria</taxon>
        <taxon>Candidatus Accumulibacter</taxon>
    </lineage>
</organism>
<dbReference type="GO" id="GO:0005509">
    <property type="term" value="F:calcium ion binding"/>
    <property type="evidence" value="ECO:0007669"/>
    <property type="project" value="InterPro"/>
</dbReference>
<dbReference type="AlphaFoldDB" id="A0A935UGW5"/>
<dbReference type="GO" id="GO:0005576">
    <property type="term" value="C:extracellular region"/>
    <property type="evidence" value="ECO:0007669"/>
    <property type="project" value="UniProtKB-SubCell"/>
</dbReference>